<feature type="transmembrane region" description="Helical" evidence="9">
    <location>
        <begin position="87"/>
        <end position="107"/>
    </location>
</feature>
<dbReference type="Pfam" id="PF00571">
    <property type="entry name" value="CBS"/>
    <property type="match status" value="2"/>
</dbReference>
<protein>
    <submittedName>
        <fullName evidence="12">DUF21 domain-containing protein</fullName>
    </submittedName>
</protein>
<evidence type="ECO:0000256" key="5">
    <source>
        <dbReference type="ARBA" id="ARBA00023122"/>
    </source>
</evidence>
<dbReference type="SMART" id="SM00116">
    <property type="entry name" value="CBS"/>
    <property type="match status" value="2"/>
</dbReference>
<dbReference type="PANTHER" id="PTHR22777">
    <property type="entry name" value="HEMOLYSIN-RELATED"/>
    <property type="match status" value="1"/>
</dbReference>
<feature type="transmembrane region" description="Helical" evidence="9">
    <location>
        <begin position="119"/>
        <end position="138"/>
    </location>
</feature>
<feature type="domain" description="CNNM transmembrane" evidence="11">
    <location>
        <begin position="1"/>
        <end position="179"/>
    </location>
</feature>
<evidence type="ECO:0000256" key="3">
    <source>
        <dbReference type="ARBA" id="ARBA00022737"/>
    </source>
</evidence>
<evidence type="ECO:0000313" key="13">
    <source>
        <dbReference type="Proteomes" id="UP000471381"/>
    </source>
</evidence>
<evidence type="ECO:0000256" key="7">
    <source>
        <dbReference type="PROSITE-ProRule" id="PRU00703"/>
    </source>
</evidence>
<evidence type="ECO:0000313" key="12">
    <source>
        <dbReference type="EMBL" id="NDW16127.1"/>
    </source>
</evidence>
<name>A0A6N9TFP4_9ALTE</name>
<keyword evidence="4 8" id="KW-1133">Transmembrane helix</keyword>
<dbReference type="InterPro" id="IPR046342">
    <property type="entry name" value="CBS_dom_sf"/>
</dbReference>
<evidence type="ECO:0000256" key="8">
    <source>
        <dbReference type="PROSITE-ProRule" id="PRU01193"/>
    </source>
</evidence>
<dbReference type="PROSITE" id="PS51846">
    <property type="entry name" value="CNNM"/>
    <property type="match status" value="1"/>
</dbReference>
<organism evidence="12 13">
    <name type="scientific">Alteromonas genovensis</name>
    <dbReference type="NCBI Taxonomy" id="471225"/>
    <lineage>
        <taxon>Bacteria</taxon>
        <taxon>Pseudomonadati</taxon>
        <taxon>Pseudomonadota</taxon>
        <taxon>Gammaproteobacteria</taxon>
        <taxon>Alteromonadales</taxon>
        <taxon>Alteromonadaceae</taxon>
        <taxon>Alteromonas/Salinimonas group</taxon>
        <taxon>Alteromonas</taxon>
    </lineage>
</organism>
<dbReference type="InterPro" id="IPR000644">
    <property type="entry name" value="CBS_dom"/>
</dbReference>
<keyword evidence="5 7" id="KW-0129">CBS domain</keyword>
<keyword evidence="6 8" id="KW-0472">Membrane</keyword>
<evidence type="ECO:0000256" key="2">
    <source>
        <dbReference type="ARBA" id="ARBA00022692"/>
    </source>
</evidence>
<proteinExistence type="predicted"/>
<dbReference type="InterPro" id="IPR002550">
    <property type="entry name" value="CNNM"/>
</dbReference>
<keyword evidence="3" id="KW-0677">Repeat</keyword>
<dbReference type="AlphaFoldDB" id="A0A6N9TFP4"/>
<keyword evidence="2 8" id="KW-0812">Transmembrane</keyword>
<feature type="domain" description="CBS" evidence="10">
    <location>
        <begin position="264"/>
        <end position="322"/>
    </location>
</feature>
<dbReference type="EMBL" id="JAAAWO010000008">
    <property type="protein sequence ID" value="NDW16127.1"/>
    <property type="molecule type" value="Genomic_DNA"/>
</dbReference>
<evidence type="ECO:0000259" key="10">
    <source>
        <dbReference type="PROSITE" id="PS51371"/>
    </source>
</evidence>
<evidence type="ECO:0000256" key="6">
    <source>
        <dbReference type="ARBA" id="ARBA00023136"/>
    </source>
</evidence>
<feature type="domain" description="CBS" evidence="10">
    <location>
        <begin position="198"/>
        <end position="259"/>
    </location>
</feature>
<dbReference type="GO" id="GO:0005886">
    <property type="term" value="C:plasma membrane"/>
    <property type="evidence" value="ECO:0007669"/>
    <property type="project" value="TreeGrafter"/>
</dbReference>
<dbReference type="Gene3D" id="3.10.580.10">
    <property type="entry name" value="CBS-domain"/>
    <property type="match status" value="1"/>
</dbReference>
<comment type="subcellular location">
    <subcellularLocation>
        <location evidence="1">Membrane</location>
        <topology evidence="1">Multi-pass membrane protein</topology>
    </subcellularLocation>
</comment>
<evidence type="ECO:0000256" key="4">
    <source>
        <dbReference type="ARBA" id="ARBA00022989"/>
    </source>
</evidence>
<reference evidence="12 13" key="1">
    <citation type="submission" date="2020-01" db="EMBL/GenBank/DDBJ databases">
        <title>Genomes of bacteria type strains.</title>
        <authorList>
            <person name="Chen J."/>
            <person name="Zhu S."/>
            <person name="Yang J."/>
        </authorList>
    </citation>
    <scope>NUCLEOTIDE SEQUENCE [LARGE SCALE GENOMIC DNA]</scope>
    <source>
        <strain evidence="12 13">LMG 24078</strain>
    </source>
</reference>
<dbReference type="Pfam" id="PF01595">
    <property type="entry name" value="CNNM"/>
    <property type="match status" value="1"/>
</dbReference>
<accession>A0A6N9TFP4</accession>
<dbReference type="PANTHER" id="PTHR22777:SF4">
    <property type="entry name" value="UPF0053 PROTEIN SLL1254"/>
    <property type="match status" value="1"/>
</dbReference>
<dbReference type="SUPFAM" id="SSF54631">
    <property type="entry name" value="CBS-domain pair"/>
    <property type="match status" value="1"/>
</dbReference>
<keyword evidence="13" id="KW-1185">Reference proteome</keyword>
<dbReference type="RefSeq" id="WP_163106828.1">
    <property type="nucleotide sequence ID" value="NZ_JAAAWO010000008.1"/>
</dbReference>
<dbReference type="InterPro" id="IPR044751">
    <property type="entry name" value="Ion_transp-like_CBS"/>
</dbReference>
<sequence>MLLLIVYVFIALGFSFLCSIAEAVILSVSSAYISVLEKENAPSGRLLRKQTDNINTPLSAILTLNTIAHTMGAAGAGAQAASVFGEAYIGIISAVLTLLILVFSEIIPKTVGATYWRALAPATAYFLKYLALILMPFVKMSELLTRGFKEDSPLRGLSRSELHAMAELSGQEGQLANHEASFLQSLLSLHELKVKDAITHRTALFSVSESMTVEAFFHKHSNIEFSRIPVYEDNDSENITGYVMRSDLLVAQARGNTDKPLSEYAKNLITILNIMPLSVTFEHFIDKHVHMLLVVDEYGGLEGVITLEDLLERLLGVDIVDEKDTTVSMRRLAKMMTRRKEKMMIKNVPDASLEKQNSKR</sequence>
<dbReference type="PROSITE" id="PS51371">
    <property type="entry name" value="CBS"/>
    <property type="match status" value="2"/>
</dbReference>
<dbReference type="CDD" id="cd04590">
    <property type="entry name" value="CBS_pair_CorC_HlyC_assoc"/>
    <property type="match status" value="1"/>
</dbReference>
<gene>
    <name evidence="12" type="ORF">GTQ48_11410</name>
</gene>
<evidence type="ECO:0000256" key="9">
    <source>
        <dbReference type="SAM" id="Phobius"/>
    </source>
</evidence>
<comment type="caution">
    <text evidence="12">The sequence shown here is derived from an EMBL/GenBank/DDBJ whole genome shotgun (WGS) entry which is preliminary data.</text>
</comment>
<dbReference type="Proteomes" id="UP000471381">
    <property type="component" value="Unassembled WGS sequence"/>
</dbReference>
<evidence type="ECO:0000259" key="11">
    <source>
        <dbReference type="PROSITE" id="PS51846"/>
    </source>
</evidence>
<evidence type="ECO:0000256" key="1">
    <source>
        <dbReference type="ARBA" id="ARBA00004141"/>
    </source>
</evidence>